<organism evidence="2 3">
    <name type="scientific">Claviceps africana</name>
    <dbReference type="NCBI Taxonomy" id="83212"/>
    <lineage>
        <taxon>Eukaryota</taxon>
        <taxon>Fungi</taxon>
        <taxon>Dikarya</taxon>
        <taxon>Ascomycota</taxon>
        <taxon>Pezizomycotina</taxon>
        <taxon>Sordariomycetes</taxon>
        <taxon>Hypocreomycetidae</taxon>
        <taxon>Hypocreales</taxon>
        <taxon>Clavicipitaceae</taxon>
        <taxon>Claviceps</taxon>
    </lineage>
</organism>
<gene>
    <name evidence="2" type="ORF">E4U42_006439</name>
</gene>
<comment type="caution">
    <text evidence="2">The sequence shown here is derived from an EMBL/GenBank/DDBJ whole genome shotgun (WGS) entry which is preliminary data.</text>
</comment>
<keyword evidence="3" id="KW-1185">Reference proteome</keyword>
<dbReference type="OrthoDB" id="4961422at2759"/>
<feature type="region of interest" description="Disordered" evidence="1">
    <location>
        <begin position="68"/>
        <end position="94"/>
    </location>
</feature>
<protein>
    <submittedName>
        <fullName evidence="2">Uncharacterized protein</fullName>
    </submittedName>
</protein>
<proteinExistence type="predicted"/>
<evidence type="ECO:0000313" key="3">
    <source>
        <dbReference type="Proteomes" id="UP000811619"/>
    </source>
</evidence>
<name>A0A8K0NGQ2_9HYPO</name>
<evidence type="ECO:0000256" key="1">
    <source>
        <dbReference type="SAM" id="MobiDB-lite"/>
    </source>
</evidence>
<reference evidence="2" key="1">
    <citation type="journal article" date="2020" name="bioRxiv">
        <title>Whole genome comparisons of ergot fungi reveals the divergence and evolution of species within the genus Claviceps are the result of varying mechanisms driving genome evolution and host range expansion.</title>
        <authorList>
            <person name="Wyka S.A."/>
            <person name="Mondo S.J."/>
            <person name="Liu M."/>
            <person name="Dettman J."/>
            <person name="Nalam V."/>
            <person name="Broders K.D."/>
        </authorList>
    </citation>
    <scope>NUCLEOTIDE SEQUENCE</scope>
    <source>
        <strain evidence="2">CCC 489</strain>
    </source>
</reference>
<accession>A0A8K0NGQ2</accession>
<evidence type="ECO:0000313" key="2">
    <source>
        <dbReference type="EMBL" id="KAG5919692.1"/>
    </source>
</evidence>
<feature type="compositionally biased region" description="Basic and acidic residues" evidence="1">
    <location>
        <begin position="68"/>
        <end position="80"/>
    </location>
</feature>
<dbReference type="Proteomes" id="UP000811619">
    <property type="component" value="Unassembled WGS sequence"/>
</dbReference>
<sequence>MATFNNTHDIESSLENALEDLTIQNVVLESMECESWPGIERERQEVIDKIRRLKDEVKRLRLEIRNKRHDDLRRSAHERSLSSPSNGTSDASYLDAYPTPIVVFTNTQSHTVMD</sequence>
<dbReference type="AlphaFoldDB" id="A0A8K0NGQ2"/>
<dbReference type="EMBL" id="SRPY01000656">
    <property type="protein sequence ID" value="KAG5919692.1"/>
    <property type="molecule type" value="Genomic_DNA"/>
</dbReference>
<feature type="compositionally biased region" description="Polar residues" evidence="1">
    <location>
        <begin position="81"/>
        <end position="91"/>
    </location>
</feature>